<proteinExistence type="predicted"/>
<evidence type="ECO:0000313" key="1">
    <source>
        <dbReference type="EMBL" id="MBX73691.1"/>
    </source>
</evidence>
<accession>A0A2P2R3B3</accession>
<reference evidence="1" key="1">
    <citation type="submission" date="2018-02" db="EMBL/GenBank/DDBJ databases">
        <title>Rhizophora mucronata_Transcriptome.</title>
        <authorList>
            <person name="Meera S.P."/>
            <person name="Sreeshan A."/>
            <person name="Augustine A."/>
        </authorList>
    </citation>
    <scope>NUCLEOTIDE SEQUENCE</scope>
    <source>
        <tissue evidence="1">Leaf</tissue>
    </source>
</reference>
<sequence length="44" mass="4889">MEHDSDLRKKVKKMSAWSREALMDGGSSHCSLGRLIQDLMSGVP</sequence>
<dbReference type="AlphaFoldDB" id="A0A2P2R3B3"/>
<organism evidence="1">
    <name type="scientific">Rhizophora mucronata</name>
    <name type="common">Asiatic mangrove</name>
    <dbReference type="NCBI Taxonomy" id="61149"/>
    <lineage>
        <taxon>Eukaryota</taxon>
        <taxon>Viridiplantae</taxon>
        <taxon>Streptophyta</taxon>
        <taxon>Embryophyta</taxon>
        <taxon>Tracheophyta</taxon>
        <taxon>Spermatophyta</taxon>
        <taxon>Magnoliopsida</taxon>
        <taxon>eudicotyledons</taxon>
        <taxon>Gunneridae</taxon>
        <taxon>Pentapetalae</taxon>
        <taxon>rosids</taxon>
        <taxon>fabids</taxon>
        <taxon>Malpighiales</taxon>
        <taxon>Rhizophoraceae</taxon>
        <taxon>Rhizophora</taxon>
    </lineage>
</organism>
<name>A0A2P2R3B3_RHIMU</name>
<dbReference type="EMBL" id="GGEC01093207">
    <property type="protein sequence ID" value="MBX73691.1"/>
    <property type="molecule type" value="Transcribed_RNA"/>
</dbReference>
<protein>
    <submittedName>
        <fullName evidence="1">Uncharacterized protein</fullName>
    </submittedName>
</protein>